<dbReference type="KEGG" id="ghi:107914055"/>
<dbReference type="CDD" id="cd14011">
    <property type="entry name" value="PK_SCY1_like"/>
    <property type="match status" value="1"/>
</dbReference>
<dbReference type="Gene3D" id="1.25.10.10">
    <property type="entry name" value="Leucine-rich Repeat Variant"/>
    <property type="match status" value="1"/>
</dbReference>
<feature type="region of interest" description="Disordered" evidence="1">
    <location>
        <begin position="880"/>
        <end position="925"/>
    </location>
</feature>
<dbReference type="InterPro" id="IPR051177">
    <property type="entry name" value="CIK-Related_Protein"/>
</dbReference>
<dbReference type="SUPFAM" id="SSF56112">
    <property type="entry name" value="Protein kinase-like (PK-like)"/>
    <property type="match status" value="1"/>
</dbReference>
<dbReference type="SMART" id="SM00220">
    <property type="entry name" value="S_TKc"/>
    <property type="match status" value="1"/>
</dbReference>
<dbReference type="Gene3D" id="3.30.200.20">
    <property type="entry name" value="Phosphorylase Kinase, domain 1"/>
    <property type="match status" value="1"/>
</dbReference>
<name>A0A1U8K704_GOSHI</name>
<dbReference type="Proteomes" id="UP000818029">
    <property type="component" value="Chromosome D05"/>
</dbReference>
<evidence type="ECO:0000259" key="2">
    <source>
        <dbReference type="PROSITE" id="PS50011"/>
    </source>
</evidence>
<feature type="region of interest" description="Disordered" evidence="1">
    <location>
        <begin position="809"/>
        <end position="839"/>
    </location>
</feature>
<organism evidence="3 4">
    <name type="scientific">Gossypium hirsutum</name>
    <name type="common">Upland cotton</name>
    <name type="synonym">Gossypium mexicanum</name>
    <dbReference type="NCBI Taxonomy" id="3635"/>
    <lineage>
        <taxon>Eukaryota</taxon>
        <taxon>Viridiplantae</taxon>
        <taxon>Streptophyta</taxon>
        <taxon>Embryophyta</taxon>
        <taxon>Tracheophyta</taxon>
        <taxon>Spermatophyta</taxon>
        <taxon>Magnoliopsida</taxon>
        <taxon>eudicotyledons</taxon>
        <taxon>Gunneridae</taxon>
        <taxon>Pentapetalae</taxon>
        <taxon>rosids</taxon>
        <taxon>malvids</taxon>
        <taxon>Malvales</taxon>
        <taxon>Malvaceae</taxon>
        <taxon>Malvoideae</taxon>
        <taxon>Gossypium</taxon>
    </lineage>
</organism>
<evidence type="ECO:0000313" key="3">
    <source>
        <dbReference type="Proteomes" id="UP000818029"/>
    </source>
</evidence>
<reference evidence="3" key="1">
    <citation type="journal article" date="2020" name="Nat. Genet.">
        <title>Genomic diversifications of five Gossypium allopolyploid species and their impact on cotton improvement.</title>
        <authorList>
            <person name="Chen Z.J."/>
            <person name="Sreedasyam A."/>
            <person name="Ando A."/>
            <person name="Song Q."/>
            <person name="De Santiago L.M."/>
            <person name="Hulse-Kemp A.M."/>
            <person name="Ding M."/>
            <person name="Ye W."/>
            <person name="Kirkbride R.C."/>
            <person name="Jenkins J."/>
            <person name="Plott C."/>
            <person name="Lovell J."/>
            <person name="Lin Y.M."/>
            <person name="Vaughn R."/>
            <person name="Liu B."/>
            <person name="Simpson S."/>
            <person name="Scheffler B.E."/>
            <person name="Wen L."/>
            <person name="Saski C.A."/>
            <person name="Grover C.E."/>
            <person name="Hu G."/>
            <person name="Conover J.L."/>
            <person name="Carlson J.W."/>
            <person name="Shu S."/>
            <person name="Boston L.B."/>
            <person name="Williams M."/>
            <person name="Peterson D.G."/>
            <person name="McGee K."/>
            <person name="Jones D.C."/>
            <person name="Wendel J.F."/>
            <person name="Stelly D.M."/>
            <person name="Grimwood J."/>
            <person name="Schmutz J."/>
        </authorList>
    </citation>
    <scope>NUCLEOTIDE SEQUENCE [LARGE SCALE GENOMIC DNA]</scope>
    <source>
        <strain evidence="3">cv. TM-1</strain>
    </source>
</reference>
<dbReference type="RefSeq" id="XP_016698267.2">
    <property type="nucleotide sequence ID" value="XM_016842778.2"/>
</dbReference>
<reference evidence="4" key="2">
    <citation type="submission" date="2025-08" db="UniProtKB">
        <authorList>
            <consortium name="RefSeq"/>
        </authorList>
    </citation>
    <scope>IDENTIFICATION</scope>
</reference>
<feature type="compositionally biased region" description="Polar residues" evidence="1">
    <location>
        <begin position="809"/>
        <end position="823"/>
    </location>
</feature>
<dbReference type="SUPFAM" id="SSF48371">
    <property type="entry name" value="ARM repeat"/>
    <property type="match status" value="1"/>
</dbReference>
<feature type="domain" description="Protein kinase" evidence="2">
    <location>
        <begin position="39"/>
        <end position="342"/>
    </location>
</feature>
<evidence type="ECO:0000313" key="4">
    <source>
        <dbReference type="RefSeq" id="XP_016698267.2"/>
    </source>
</evidence>
<dbReference type="Gene3D" id="1.10.510.10">
    <property type="entry name" value="Transferase(Phosphotransferase) domain 1"/>
    <property type="match status" value="1"/>
</dbReference>
<dbReference type="InterPro" id="IPR016024">
    <property type="entry name" value="ARM-type_fold"/>
</dbReference>
<dbReference type="GO" id="GO:0005524">
    <property type="term" value="F:ATP binding"/>
    <property type="evidence" value="ECO:0007669"/>
    <property type="project" value="InterPro"/>
</dbReference>
<dbReference type="PANTHER" id="PTHR12984:SF6">
    <property type="entry name" value="SCY1-LIKE PROTEIN 2"/>
    <property type="match status" value="1"/>
</dbReference>
<gene>
    <name evidence="4" type="primary">LOC107914055</name>
</gene>
<dbReference type="InterPro" id="IPR011009">
    <property type="entry name" value="Kinase-like_dom_sf"/>
</dbReference>
<dbReference type="Pfam" id="PF00069">
    <property type="entry name" value="Pkinase"/>
    <property type="match status" value="1"/>
</dbReference>
<proteinExistence type="predicted"/>
<protein>
    <submittedName>
        <fullName evidence="4">SCY1-like protein 2</fullName>
    </submittedName>
</protein>
<dbReference type="InterPro" id="IPR000719">
    <property type="entry name" value="Prot_kinase_dom"/>
</dbReference>
<dbReference type="PaxDb" id="3635-A0A1U8K704"/>
<dbReference type="InterPro" id="IPR011989">
    <property type="entry name" value="ARM-like"/>
</dbReference>
<evidence type="ECO:0000256" key="1">
    <source>
        <dbReference type="SAM" id="MobiDB-lite"/>
    </source>
</evidence>
<keyword evidence="3" id="KW-1185">Reference proteome</keyword>
<dbReference type="PANTHER" id="PTHR12984">
    <property type="entry name" value="SCY1-RELATED S/T PROTEIN KINASE-LIKE"/>
    <property type="match status" value="1"/>
</dbReference>
<dbReference type="GO" id="GO:0004672">
    <property type="term" value="F:protein kinase activity"/>
    <property type="evidence" value="ECO:0007669"/>
    <property type="project" value="InterPro"/>
</dbReference>
<dbReference type="PROSITE" id="PS50011">
    <property type="entry name" value="PROTEIN_KINASE_DOM"/>
    <property type="match status" value="1"/>
</dbReference>
<sequence>MSINMKTLTQAFAKTAAVIEKTVQTTVQEVSGPKALLDYELLHQIGSAGPGLAWKLYSAKARDATRPLQYPTVCVWLLDKKMLAEARARAGISKIVEDSFFDLIRADAARLVRLRHPGVVHVVQALDENKNAMTMVTEPLFASVANAIGNVENVAKVPKDLKGIEMSLLEVKHGLLQIAESLEFLHTNARLIHRAISPENVLITSSGAWKLGGFGFAISTDQVSSDFVKAFHYSEYDTEDSVMPLQPSLNYTAPELVRSKSSSVGWSSDIFSYGCLAYHLVARKPLFDCNNNVKMYMNTLTYLSSEAFSSIPPELIYDLQRMLSANESTRPSALDFTGSPFFRDDTRLRALRFLDHMLERDNMQKSEFLKALSDMWKDFDSRVLQYKVLPPLCAELRNLVMQPMIVPMVLKIAESQGKTDFELVTFPALVPVMSIAAGETLLLLVKHADLIINKTTSENRVSHVMPMLVRAYDDGDPRIQEEALRKSLFLAKQLDMQLVKEAILPRIHGLALKTTVAAVRVNALLCLADFVQTLNKHAVLEVLQTIRRCTAVDLSAPTLMCTLAVSSSILKQYGVEFAAEHVLPLLTPLLTAQQLNIQQFAKYMHFVKDILSKIEEKRGVTLTDSGIPEVKHATAANGLQSQALSKTSATVSCAANAKSSPSWDEDWGPTARGAANAGASVSATVQQASQNNSSINPILGDKSIQSAPVQTEPSVISTVSSQQMPVSCAAVDIEWPPCAPLGVTAESGNVEKQFNAGTSSPSNFDDLDPFSNWPPQPSASNGFGTFNNGTMGPVTNNYGSNSITSTFPESKSNSWAFSNQNSGELLRPNPVDSTPNASILNSGGFQNSIGFLKQNQGNSVSMSSSYNNQKSLDLGSIFSTSKNEQAAPKLAPPPSAAVGRGRGMGRARVTHAKSSSQQPPILDLL</sequence>
<accession>A0A1U8K704</accession>
<dbReference type="GeneID" id="107914055"/>